<dbReference type="InterPro" id="IPR017441">
    <property type="entry name" value="Protein_kinase_ATP_BS"/>
</dbReference>
<dbReference type="GO" id="GO:0007094">
    <property type="term" value="P:mitotic spindle assembly checkpoint signaling"/>
    <property type="evidence" value="ECO:0007669"/>
    <property type="project" value="TreeGrafter"/>
</dbReference>
<evidence type="ECO:0000256" key="4">
    <source>
        <dbReference type="ARBA" id="ARBA00022777"/>
    </source>
</evidence>
<dbReference type="GO" id="GO:0098813">
    <property type="term" value="P:nuclear chromosome segregation"/>
    <property type="evidence" value="ECO:0007669"/>
    <property type="project" value="UniProtKB-ARBA"/>
</dbReference>
<accession>R7YIW3</accession>
<dbReference type="InterPro" id="IPR011009">
    <property type="entry name" value="Kinase-like_dom_sf"/>
</dbReference>
<dbReference type="GO" id="GO:0000776">
    <property type="term" value="C:kinetochore"/>
    <property type="evidence" value="ECO:0007669"/>
    <property type="project" value="TreeGrafter"/>
</dbReference>
<evidence type="ECO:0000256" key="6">
    <source>
        <dbReference type="PROSITE-ProRule" id="PRU10141"/>
    </source>
</evidence>
<dbReference type="FunFam" id="3.30.200.20:FF:000131">
    <property type="entry name" value="Dual specificity protein kinase TTK"/>
    <property type="match status" value="1"/>
</dbReference>
<dbReference type="Proteomes" id="UP000016924">
    <property type="component" value="Unassembled WGS sequence"/>
</dbReference>
<dbReference type="GO" id="GO:0033316">
    <property type="term" value="P:meiotic spindle assembly checkpoint signaling"/>
    <property type="evidence" value="ECO:0007669"/>
    <property type="project" value="TreeGrafter"/>
</dbReference>
<feature type="binding site" evidence="6">
    <location>
        <position position="320"/>
    </location>
    <ligand>
        <name>ATP</name>
        <dbReference type="ChEBI" id="CHEBI:30616"/>
    </ligand>
</feature>
<feature type="domain" description="Protein kinase" evidence="8">
    <location>
        <begin position="292"/>
        <end position="583"/>
    </location>
</feature>
<dbReference type="CDD" id="cd14131">
    <property type="entry name" value="PKc_Mps1"/>
    <property type="match status" value="1"/>
</dbReference>
<dbReference type="InterPro" id="IPR027084">
    <property type="entry name" value="Mps1_cat"/>
</dbReference>
<feature type="region of interest" description="Disordered" evidence="7">
    <location>
        <begin position="231"/>
        <end position="264"/>
    </location>
</feature>
<dbReference type="SUPFAM" id="SSF56112">
    <property type="entry name" value="Protein kinase-like (PK-like)"/>
    <property type="match status" value="1"/>
</dbReference>
<dbReference type="PANTHER" id="PTHR22974">
    <property type="entry name" value="MIXED LINEAGE PROTEIN KINASE"/>
    <property type="match status" value="1"/>
</dbReference>
<dbReference type="eggNOG" id="KOG0596">
    <property type="taxonomic scope" value="Eukaryota"/>
</dbReference>
<keyword evidence="1" id="KW-0723">Serine/threonine-protein kinase</keyword>
<keyword evidence="10" id="KW-1185">Reference proteome</keyword>
<gene>
    <name evidence="9" type="ORF">W97_01068</name>
</gene>
<feature type="region of interest" description="Disordered" evidence="7">
    <location>
        <begin position="175"/>
        <end position="217"/>
    </location>
</feature>
<dbReference type="Gene3D" id="3.30.200.20">
    <property type="entry name" value="Phosphorylase Kinase, domain 1"/>
    <property type="match status" value="1"/>
</dbReference>
<dbReference type="EMBL" id="JH767557">
    <property type="protein sequence ID" value="EON61850.1"/>
    <property type="molecule type" value="Genomic_DNA"/>
</dbReference>
<keyword evidence="4 9" id="KW-0418">Kinase</keyword>
<evidence type="ECO:0000313" key="9">
    <source>
        <dbReference type="EMBL" id="EON61850.1"/>
    </source>
</evidence>
<reference evidence="10" key="1">
    <citation type="submission" date="2012-06" db="EMBL/GenBank/DDBJ databases">
        <title>The genome sequence of Coniosporium apollinis CBS 100218.</title>
        <authorList>
            <consortium name="The Broad Institute Genome Sequencing Platform"/>
            <person name="Cuomo C."/>
            <person name="Gorbushina A."/>
            <person name="Noack S."/>
            <person name="Walker B."/>
            <person name="Young S.K."/>
            <person name="Zeng Q."/>
            <person name="Gargeya S."/>
            <person name="Fitzgerald M."/>
            <person name="Haas B."/>
            <person name="Abouelleil A."/>
            <person name="Alvarado L."/>
            <person name="Arachchi H.M."/>
            <person name="Berlin A.M."/>
            <person name="Chapman S.B."/>
            <person name="Goldberg J."/>
            <person name="Griggs A."/>
            <person name="Gujja S."/>
            <person name="Hansen M."/>
            <person name="Howarth C."/>
            <person name="Imamovic A."/>
            <person name="Larimer J."/>
            <person name="McCowan C."/>
            <person name="Montmayeur A."/>
            <person name="Murphy C."/>
            <person name="Neiman D."/>
            <person name="Pearson M."/>
            <person name="Priest M."/>
            <person name="Roberts A."/>
            <person name="Saif S."/>
            <person name="Shea T."/>
            <person name="Sisk P."/>
            <person name="Sykes S."/>
            <person name="Wortman J."/>
            <person name="Nusbaum C."/>
            <person name="Birren B."/>
        </authorList>
    </citation>
    <scope>NUCLEOTIDE SEQUENCE [LARGE SCALE GENOMIC DNA]</scope>
    <source>
        <strain evidence="10">CBS 100218</strain>
    </source>
</reference>
<feature type="compositionally biased region" description="Low complexity" evidence="7">
    <location>
        <begin position="137"/>
        <end position="149"/>
    </location>
</feature>
<dbReference type="AlphaFoldDB" id="R7YIW3"/>
<evidence type="ECO:0000256" key="3">
    <source>
        <dbReference type="ARBA" id="ARBA00022741"/>
    </source>
</evidence>
<dbReference type="Gene3D" id="1.10.510.10">
    <property type="entry name" value="Transferase(Phosphotransferase) domain 1"/>
    <property type="match status" value="1"/>
</dbReference>
<dbReference type="PROSITE" id="PS00108">
    <property type="entry name" value="PROTEIN_KINASE_ST"/>
    <property type="match status" value="1"/>
</dbReference>
<feature type="region of interest" description="Disordered" evidence="7">
    <location>
        <begin position="80"/>
        <end position="150"/>
    </location>
</feature>
<dbReference type="GeneID" id="19898379"/>
<evidence type="ECO:0000256" key="1">
    <source>
        <dbReference type="ARBA" id="ARBA00022527"/>
    </source>
</evidence>
<dbReference type="OrthoDB" id="20524at2759"/>
<dbReference type="GO" id="GO:0005524">
    <property type="term" value="F:ATP binding"/>
    <property type="evidence" value="ECO:0007669"/>
    <property type="project" value="UniProtKB-UniRule"/>
</dbReference>
<dbReference type="GO" id="GO:0004712">
    <property type="term" value="F:protein serine/threonine/tyrosine kinase activity"/>
    <property type="evidence" value="ECO:0007669"/>
    <property type="project" value="TreeGrafter"/>
</dbReference>
<evidence type="ECO:0000256" key="2">
    <source>
        <dbReference type="ARBA" id="ARBA00022679"/>
    </source>
</evidence>
<evidence type="ECO:0000313" key="10">
    <source>
        <dbReference type="Proteomes" id="UP000016924"/>
    </source>
</evidence>
<dbReference type="SMART" id="SM00220">
    <property type="entry name" value="S_TKc"/>
    <property type="match status" value="1"/>
</dbReference>
<dbReference type="Pfam" id="PF00069">
    <property type="entry name" value="Pkinase"/>
    <property type="match status" value="1"/>
</dbReference>
<dbReference type="GO" id="GO:0005634">
    <property type="term" value="C:nucleus"/>
    <property type="evidence" value="ECO:0007669"/>
    <property type="project" value="TreeGrafter"/>
</dbReference>
<dbReference type="GO" id="GO:0004674">
    <property type="term" value="F:protein serine/threonine kinase activity"/>
    <property type="evidence" value="ECO:0007669"/>
    <property type="project" value="UniProtKB-KW"/>
</dbReference>
<evidence type="ECO:0000259" key="8">
    <source>
        <dbReference type="PROSITE" id="PS50011"/>
    </source>
</evidence>
<keyword evidence="5 6" id="KW-0067">ATP-binding</keyword>
<dbReference type="InterPro" id="IPR008271">
    <property type="entry name" value="Ser/Thr_kinase_AS"/>
</dbReference>
<feature type="compositionally biased region" description="Polar residues" evidence="7">
    <location>
        <begin position="37"/>
        <end position="48"/>
    </location>
</feature>
<dbReference type="FunFam" id="1.10.510.10:FF:000377">
    <property type="entry name" value="Checkpoint protein kinase"/>
    <property type="match status" value="1"/>
</dbReference>
<keyword evidence="3 6" id="KW-0547">Nucleotide-binding</keyword>
<proteinExistence type="predicted"/>
<dbReference type="OMA" id="DYANAMN"/>
<dbReference type="InterPro" id="IPR000719">
    <property type="entry name" value="Prot_kinase_dom"/>
</dbReference>
<dbReference type="HOGENOM" id="CLU_000288_2_10_1"/>
<protein>
    <submittedName>
        <fullName evidence="9">TTK protein kinase</fullName>
    </submittedName>
</protein>
<organism evidence="9 10">
    <name type="scientific">Coniosporium apollinis (strain CBS 100218)</name>
    <name type="common">Rock-inhabiting black yeast</name>
    <dbReference type="NCBI Taxonomy" id="1168221"/>
    <lineage>
        <taxon>Eukaryota</taxon>
        <taxon>Fungi</taxon>
        <taxon>Dikarya</taxon>
        <taxon>Ascomycota</taxon>
        <taxon>Pezizomycotina</taxon>
        <taxon>Dothideomycetes</taxon>
        <taxon>Dothideomycetes incertae sedis</taxon>
        <taxon>Coniosporium</taxon>
    </lineage>
</organism>
<dbReference type="PANTHER" id="PTHR22974:SF21">
    <property type="entry name" value="DUAL SPECIFICITY PROTEIN KINASE TTK"/>
    <property type="match status" value="1"/>
</dbReference>
<feature type="compositionally biased region" description="Polar residues" evidence="7">
    <location>
        <begin position="97"/>
        <end position="107"/>
    </location>
</feature>
<sequence>MAAASPTPLPMASHGYGRPARQPSTRHVRRDSPLSVLGQSHGFSSNAPMMQRIDIGDSSDDEMPQPMKLSAYTEGLLAANKLHSPERIQRQPKLRISRNTSSQSNTPKPDVTPAAPSIRVKRVPLRGAPVRFRRTPDSQQDQPSSQEQEYIYGAVSKPASASRDQENMYGSVMKPAIAPRDQENIYGTVSKPPPTSRDHHDLSGSTMKPAPESIIHPDPASLMKAELPVRPSLHRSEKPIPLAPISANTPRRPAPPPPPKMSVLSTATTAAGASTTKKRAGRGRVRVNGIEYSQMGKIGKGGSSDVYRVMAESGKMFALKRVALEDADEAAVRGYKGEIELLRKLENVERVVRLFDYEVNEEKQVLYVLMDMGESDLAKILKSKLDPDISAEPPRLDLPFTRYYWKEMLECVSAVHSHDIVHSDLKPANFLLVSGRLQLIDFGIANAIDVENTVNVHRDSHVGTPNYMSPESLSDTNAAARAEGGGAGLGKMMKLGKKSDVWSLGCILYQMVYGRPPFAHIANQLTRVMAIVNPAVSIEFPTHGVGGVRVPPELLFTLRGCLQRDPTKRPSVEDLLAERNGWLYPECDLRISQPILENVINRVVERFRDEQRKPPSDDEIKSYASSFYVKIREMIEDGRA</sequence>
<evidence type="ECO:0000256" key="5">
    <source>
        <dbReference type="ARBA" id="ARBA00022840"/>
    </source>
</evidence>
<dbReference type="PROSITE" id="PS50011">
    <property type="entry name" value="PROTEIN_KINASE_DOM"/>
    <property type="match status" value="1"/>
</dbReference>
<dbReference type="STRING" id="1168221.R7YIW3"/>
<feature type="region of interest" description="Disordered" evidence="7">
    <location>
        <begin position="1"/>
        <end position="68"/>
    </location>
</feature>
<dbReference type="RefSeq" id="XP_007777167.1">
    <property type="nucleotide sequence ID" value="XM_007778977.1"/>
</dbReference>
<dbReference type="GO" id="GO:0034501">
    <property type="term" value="P:protein localization to kinetochore"/>
    <property type="evidence" value="ECO:0007669"/>
    <property type="project" value="TreeGrafter"/>
</dbReference>
<dbReference type="PROSITE" id="PS00107">
    <property type="entry name" value="PROTEIN_KINASE_ATP"/>
    <property type="match status" value="1"/>
</dbReference>
<name>R7YIW3_CONA1</name>
<keyword evidence="2" id="KW-0808">Transferase</keyword>
<evidence type="ECO:0000256" key="7">
    <source>
        <dbReference type="SAM" id="MobiDB-lite"/>
    </source>
</evidence>